<dbReference type="EMBL" id="PCXV01000010">
    <property type="protein sequence ID" value="PIR44325.1"/>
    <property type="molecule type" value="Genomic_DNA"/>
</dbReference>
<protein>
    <submittedName>
        <fullName evidence="1">Uncharacterized protein</fullName>
    </submittedName>
</protein>
<name>A0A2H0REV2_9BACT</name>
<reference evidence="1 2" key="1">
    <citation type="submission" date="2017-09" db="EMBL/GenBank/DDBJ databases">
        <title>Depth-based differentiation of microbial function through sediment-hosted aquifers and enrichment of novel symbionts in the deep terrestrial subsurface.</title>
        <authorList>
            <person name="Probst A.J."/>
            <person name="Ladd B."/>
            <person name="Jarett J.K."/>
            <person name="Geller-Mcgrath D.E."/>
            <person name="Sieber C.M."/>
            <person name="Emerson J.B."/>
            <person name="Anantharaman K."/>
            <person name="Thomas B.C."/>
            <person name="Malmstrom R."/>
            <person name="Stieglmeier M."/>
            <person name="Klingl A."/>
            <person name="Woyke T."/>
            <person name="Ryan C.M."/>
            <person name="Banfield J.F."/>
        </authorList>
    </citation>
    <scope>NUCLEOTIDE SEQUENCE [LARGE SCALE GENOMIC DNA]</scope>
    <source>
        <strain evidence="1">CG10_big_fil_rev_8_21_14_0_10_31_9</strain>
    </source>
</reference>
<dbReference type="AlphaFoldDB" id="A0A2H0REV2"/>
<gene>
    <name evidence="1" type="ORF">COV23_00570</name>
</gene>
<proteinExistence type="predicted"/>
<evidence type="ECO:0000313" key="1">
    <source>
        <dbReference type="EMBL" id="PIR44325.1"/>
    </source>
</evidence>
<accession>A0A2H0REV2</accession>
<evidence type="ECO:0000313" key="2">
    <source>
        <dbReference type="Proteomes" id="UP000231602"/>
    </source>
</evidence>
<organism evidence="1 2">
    <name type="scientific">Candidatus Wolfebacteria bacterium CG10_big_fil_rev_8_21_14_0_10_31_9</name>
    <dbReference type="NCBI Taxonomy" id="1975070"/>
    <lineage>
        <taxon>Bacteria</taxon>
        <taxon>Candidatus Wolfeibacteriota</taxon>
    </lineage>
</organism>
<comment type="caution">
    <text evidence="1">The sequence shown here is derived from an EMBL/GenBank/DDBJ whole genome shotgun (WGS) entry which is preliminary data.</text>
</comment>
<sequence length="117" mass="13417">MDNDLKNKAIKLRKSGKTFSEINKILKVDISKSTMSYWFKGIIFSKKQKERIEKIVMNNVKKGQIAALKVNRLRILEYLDSIDKRAQHLSSLMNNKDVAKVSLAMLYLGEGSKKQKG</sequence>
<dbReference type="Proteomes" id="UP000231602">
    <property type="component" value="Unassembled WGS sequence"/>
</dbReference>